<dbReference type="PANTHER" id="PTHR35011">
    <property type="entry name" value="2,3-DIKETO-L-GULONATE TRAP TRANSPORTER SMALL PERMEASE PROTEIN YIAM"/>
    <property type="match status" value="1"/>
</dbReference>
<feature type="transmembrane region" description="Helical" evidence="9">
    <location>
        <begin position="51"/>
        <end position="70"/>
    </location>
</feature>
<keyword evidence="4 9" id="KW-0997">Cell inner membrane</keyword>
<dbReference type="Pfam" id="PF04290">
    <property type="entry name" value="DctQ"/>
    <property type="match status" value="1"/>
</dbReference>
<comment type="function">
    <text evidence="9">Part of the tripartite ATP-independent periplasmic (TRAP) transport system.</text>
</comment>
<protein>
    <recommendedName>
        <fullName evidence="9">TRAP transporter small permease protein</fullName>
    </recommendedName>
</protein>
<evidence type="ECO:0000259" key="11">
    <source>
        <dbReference type="Pfam" id="PF04290"/>
    </source>
</evidence>
<gene>
    <name evidence="12" type="ORF">F0415_08790</name>
</gene>
<accession>A0A5B2Z928</accession>
<evidence type="ECO:0000256" key="1">
    <source>
        <dbReference type="ARBA" id="ARBA00004429"/>
    </source>
</evidence>
<keyword evidence="13" id="KW-1185">Reference proteome</keyword>
<evidence type="ECO:0000256" key="5">
    <source>
        <dbReference type="ARBA" id="ARBA00022692"/>
    </source>
</evidence>
<evidence type="ECO:0000256" key="4">
    <source>
        <dbReference type="ARBA" id="ARBA00022519"/>
    </source>
</evidence>
<feature type="transmembrane region" description="Helical" evidence="9">
    <location>
        <begin position="132"/>
        <end position="151"/>
    </location>
</feature>
<evidence type="ECO:0000256" key="8">
    <source>
        <dbReference type="ARBA" id="ARBA00038436"/>
    </source>
</evidence>
<evidence type="ECO:0000313" key="13">
    <source>
        <dbReference type="Proteomes" id="UP000322165"/>
    </source>
</evidence>
<name>A0A5B2Z928_9GAMM</name>
<dbReference type="InterPro" id="IPR055348">
    <property type="entry name" value="DctQ"/>
</dbReference>
<dbReference type="EMBL" id="VUOD01000006">
    <property type="protein sequence ID" value="KAA2284417.1"/>
    <property type="molecule type" value="Genomic_DNA"/>
</dbReference>
<feature type="transmembrane region" description="Helical" evidence="9">
    <location>
        <begin position="91"/>
        <end position="112"/>
    </location>
</feature>
<feature type="domain" description="Tripartite ATP-independent periplasmic transporters DctQ component" evidence="11">
    <location>
        <begin position="29"/>
        <end position="151"/>
    </location>
</feature>
<keyword evidence="2 9" id="KW-0813">Transport</keyword>
<reference evidence="12 13" key="1">
    <citation type="submission" date="2019-09" db="EMBL/GenBank/DDBJ databases">
        <title>Arenimonas chukotkensis sp. nov., a bacterium isolated from Chukotka hot spring, Arctic region, Russia.</title>
        <authorList>
            <person name="Zayulina K.S."/>
            <person name="Prokofeva M.I."/>
            <person name="Elcheninov A.G."/>
            <person name="Novikov A."/>
            <person name="Kochetkova T.V."/>
            <person name="Kublanov I.V."/>
        </authorList>
    </citation>
    <scope>NUCLEOTIDE SEQUENCE [LARGE SCALE GENOMIC DNA]</scope>
    <source>
        <strain evidence="12 13">3729k</strain>
    </source>
</reference>
<dbReference type="AlphaFoldDB" id="A0A5B2Z928"/>
<dbReference type="GO" id="GO:0005886">
    <property type="term" value="C:plasma membrane"/>
    <property type="evidence" value="ECO:0007669"/>
    <property type="project" value="UniProtKB-SubCell"/>
</dbReference>
<keyword evidence="6 9" id="KW-1133">Transmembrane helix</keyword>
<keyword evidence="7 9" id="KW-0472">Membrane</keyword>
<organism evidence="12 13">
    <name type="scientific">Arenimonas fontis</name>
    <dbReference type="NCBI Taxonomy" id="2608255"/>
    <lineage>
        <taxon>Bacteria</taxon>
        <taxon>Pseudomonadati</taxon>
        <taxon>Pseudomonadota</taxon>
        <taxon>Gammaproteobacteria</taxon>
        <taxon>Lysobacterales</taxon>
        <taxon>Lysobacteraceae</taxon>
        <taxon>Arenimonas</taxon>
    </lineage>
</organism>
<comment type="similarity">
    <text evidence="8 9">Belongs to the TRAP transporter small permease family.</text>
</comment>
<dbReference type="RefSeq" id="WP_149860851.1">
    <property type="nucleotide sequence ID" value="NZ_VUOD01000006.1"/>
</dbReference>
<evidence type="ECO:0000256" key="10">
    <source>
        <dbReference type="SAM" id="MobiDB-lite"/>
    </source>
</evidence>
<evidence type="ECO:0000256" key="7">
    <source>
        <dbReference type="ARBA" id="ARBA00023136"/>
    </source>
</evidence>
<evidence type="ECO:0000256" key="9">
    <source>
        <dbReference type="RuleBase" id="RU369079"/>
    </source>
</evidence>
<proteinExistence type="inferred from homology"/>
<feature type="region of interest" description="Disordered" evidence="10">
    <location>
        <begin position="158"/>
        <end position="177"/>
    </location>
</feature>
<dbReference type="GO" id="GO:0015740">
    <property type="term" value="P:C4-dicarboxylate transport"/>
    <property type="evidence" value="ECO:0007669"/>
    <property type="project" value="TreeGrafter"/>
</dbReference>
<dbReference type="Proteomes" id="UP000322165">
    <property type="component" value="Unassembled WGS sequence"/>
</dbReference>
<evidence type="ECO:0000256" key="6">
    <source>
        <dbReference type="ARBA" id="ARBA00022989"/>
    </source>
</evidence>
<dbReference type="GO" id="GO:0022857">
    <property type="term" value="F:transmembrane transporter activity"/>
    <property type="evidence" value="ECO:0007669"/>
    <property type="project" value="UniProtKB-UniRule"/>
</dbReference>
<reference evidence="12 13" key="2">
    <citation type="submission" date="2019-09" db="EMBL/GenBank/DDBJ databases">
        <authorList>
            <person name="Mazur A."/>
        </authorList>
    </citation>
    <scope>NUCLEOTIDE SEQUENCE [LARGE SCALE GENOMIC DNA]</scope>
    <source>
        <strain evidence="12 13">3729k</strain>
    </source>
</reference>
<comment type="subcellular location">
    <subcellularLocation>
        <location evidence="1 9">Cell inner membrane</location>
        <topology evidence="1 9">Multi-pass membrane protein</topology>
    </subcellularLocation>
</comment>
<dbReference type="InterPro" id="IPR007387">
    <property type="entry name" value="TRAP_DctQ"/>
</dbReference>
<keyword evidence="3" id="KW-1003">Cell membrane</keyword>
<comment type="subunit">
    <text evidence="9">The complex comprises the extracytoplasmic solute receptor protein and the two transmembrane proteins.</text>
</comment>
<comment type="caution">
    <text evidence="12">The sequence shown here is derived from an EMBL/GenBank/DDBJ whole genome shotgun (WGS) entry which is preliminary data.</text>
</comment>
<sequence>MPAQRTRRWLDGLHRAEDMLLAALVAALLLLSVSQIGLRVFFDTGLAWAEAAGRAGVLWLALLGALAATRERRHIAIDVLPRLLPPRLRRLAWAVAQLAASALCGSLAWLGWGLVRLEREAPVPFIEGIPSWVPMLALPLGFGLMALRFLLTAGTGPGADRAPGAPPSPETGEGARP</sequence>
<evidence type="ECO:0000256" key="3">
    <source>
        <dbReference type="ARBA" id="ARBA00022475"/>
    </source>
</evidence>
<keyword evidence="5 9" id="KW-0812">Transmembrane</keyword>
<evidence type="ECO:0000256" key="2">
    <source>
        <dbReference type="ARBA" id="ARBA00022448"/>
    </source>
</evidence>
<comment type="caution">
    <text evidence="9">Lacks conserved residue(s) required for the propagation of feature annotation.</text>
</comment>
<evidence type="ECO:0000313" key="12">
    <source>
        <dbReference type="EMBL" id="KAA2284417.1"/>
    </source>
</evidence>
<dbReference type="PANTHER" id="PTHR35011:SF2">
    <property type="entry name" value="2,3-DIKETO-L-GULONATE TRAP TRANSPORTER SMALL PERMEASE PROTEIN YIAM"/>
    <property type="match status" value="1"/>
</dbReference>